<dbReference type="InterPro" id="IPR023213">
    <property type="entry name" value="CAT-like_dom_sf"/>
</dbReference>
<dbReference type="PRINTS" id="PR00080">
    <property type="entry name" value="SDRFAMILY"/>
</dbReference>
<proteinExistence type="inferred from homology"/>
<feature type="compositionally biased region" description="Basic residues" evidence="13">
    <location>
        <begin position="322"/>
        <end position="342"/>
    </location>
</feature>
<dbReference type="Pfam" id="PF00975">
    <property type="entry name" value="Thioesterase"/>
    <property type="match status" value="1"/>
</dbReference>
<evidence type="ECO:0000256" key="10">
    <source>
        <dbReference type="ARBA" id="ARBA00030465"/>
    </source>
</evidence>
<dbReference type="SUPFAM" id="SSF51735">
    <property type="entry name" value="NAD(P)-binding Rossmann-fold domains"/>
    <property type="match status" value="1"/>
</dbReference>
<comment type="catalytic activity">
    <reaction evidence="3">
        <text>2 a mycocerosyl-[mycocerosic acid synthase] + a phthiodiolone = a dimycocerosyl phthiodiolone + 2 holo-[mycocerosic acid synthase].</text>
        <dbReference type="EC" id="2.3.1.282"/>
    </reaction>
</comment>
<sequence>MPDLDVDTGFFDAGGTSIGATRAAMTIARRWGVEVPLRAFLAAPTARGLASVVRGRAARAFDPVVPLRRGGDRPPLFLVHPIGGTVLCYRALAEHLPGDRPVHGLQAAGAEAGTDPLASIPDLAASYTEAIRRVHPDGPFHIGGWSFGGYVALEIARTAPDAVASVSLLDTVALRDGVRPVVGERELVGFFFRELLWSAVGGDDLTVTDLAGDDPDALFASGFRKAVDLGILPADGSQALLRRLYAVFRANYRAAVEWPMTTHRGPLLLLRAADELPPAVRRAPRHRQHVRRRRQRVAAAQRPPHRHPAGPGQPPVDDVRAARQRRRRRLGRRPGPRRRPHRGGGGPMSAIRRPLSPMERWYWVCDQLSPLNVIARVEVTGDLTTDALVAASAGLVAEHPLLRVAIADDPEPRFTAASADRLAVRAAGGRWEDVVDDELATPLDWRAGPLARVVHLDRGGVHDVVLTASHVIADGTTALALLRGLVELAAGREPRPRPVLPPPEALLPKRIGGLPRAAHLVATALADTVAGALARPRRLAPEEPVPARERRSRLIHREIGADHLADLVRRCRAAGVTVHSALAAAMATAVAEETGADTVTIGSPVDFRAELDPPVDPDDAGAYVATVPSHVRVAPGDLWATARRAQRDLRLRVRARQHLGLVSLLRFLSPRSAADSDRAVAMVDKVGPGNVCLSNLGRVAFPDRVGGWALSGAQFIAGISVSGTLVAAVNTTHGALHWNFTHVPGAVSRARAERIADRAVASALDRNGDTSMPNDRGAVLVTGASSGLGEATALGLARAGFTVYAGVRSTDGATKLEAAHPGIRPLVLDVTSPDAISAAGARLRADTGSRGLLALVNNAGICVSAPLECVALDDLRAEFEVHLVGTIALVQELLPLLRCRPAPGAGPAGRIVNVSSGIGRVAPPFLGAYAASQFAKEGLSDTLRRELAPLSVSVSVVEPGAVMTPIWGKIADAAGDVLAKAPAEVAELYRTRFAAFVTANARRAEASRTKPEDVAGAVLHAVTAARPRTRYRVGLDSWAATIAARVLPDRLVDATVRRQFPADR</sequence>
<protein>
    <recommendedName>
        <fullName evidence="7">Phthiocerol/phthiodiolone dimycocerosyl transferase</fullName>
        <ecNumber evidence="6">2.3.1.282</ecNumber>
    </recommendedName>
    <alternativeName>
        <fullName evidence="12">Acyltransferase PapA5</fullName>
    </alternativeName>
    <alternativeName>
        <fullName evidence="10">Phthiocerol/phthiodiolone O-acyltransferase</fullName>
    </alternativeName>
    <alternativeName>
        <fullName evidence="11">Polyketide synthase-associated protein A5</fullName>
    </alternativeName>
</protein>
<dbReference type="InterPro" id="IPR029058">
    <property type="entry name" value="AB_hydrolase_fold"/>
</dbReference>
<accession>A0ABW2TMU7</accession>
<evidence type="ECO:0000313" key="16">
    <source>
        <dbReference type="Proteomes" id="UP001596512"/>
    </source>
</evidence>
<evidence type="ECO:0000256" key="1">
    <source>
        <dbReference type="ARBA" id="ARBA00000026"/>
    </source>
</evidence>
<organism evidence="15 16">
    <name type="scientific">Actinokineospora soli</name>
    <dbReference type="NCBI Taxonomy" id="1048753"/>
    <lineage>
        <taxon>Bacteria</taxon>
        <taxon>Bacillati</taxon>
        <taxon>Actinomycetota</taxon>
        <taxon>Actinomycetes</taxon>
        <taxon>Pseudonocardiales</taxon>
        <taxon>Pseudonocardiaceae</taxon>
        <taxon>Actinokineospora</taxon>
    </lineage>
</organism>
<dbReference type="InterPro" id="IPR009081">
    <property type="entry name" value="PP-bd_ACP"/>
</dbReference>
<feature type="domain" description="Carrier" evidence="14">
    <location>
        <begin position="1"/>
        <end position="57"/>
    </location>
</feature>
<keyword evidence="8" id="KW-0808">Transferase</keyword>
<keyword evidence="16" id="KW-1185">Reference proteome</keyword>
<dbReference type="PROSITE" id="PS50075">
    <property type="entry name" value="CARRIER"/>
    <property type="match status" value="1"/>
</dbReference>
<evidence type="ECO:0000256" key="3">
    <source>
        <dbReference type="ARBA" id="ARBA00001907"/>
    </source>
</evidence>
<dbReference type="Gene3D" id="3.40.50.720">
    <property type="entry name" value="NAD(P)-binding Rossmann-like Domain"/>
    <property type="match status" value="1"/>
</dbReference>
<evidence type="ECO:0000256" key="4">
    <source>
        <dbReference type="ARBA" id="ARBA00001957"/>
    </source>
</evidence>
<evidence type="ECO:0000256" key="11">
    <source>
        <dbReference type="ARBA" id="ARBA00032317"/>
    </source>
</evidence>
<comment type="catalytic activity">
    <reaction evidence="1">
        <text>2 a mycocerosyl-[mycocerosic acid synthase] + a phthiocerol = a dimycocerosyl phthiocerol + 2 holo-[mycocerosic acid synthase].</text>
        <dbReference type="EC" id="2.3.1.282"/>
    </reaction>
</comment>
<dbReference type="Pfam" id="PF16911">
    <property type="entry name" value="PapA_C"/>
    <property type="match status" value="1"/>
</dbReference>
<dbReference type="PANTHER" id="PTHR43313">
    <property type="entry name" value="SHORT-CHAIN DEHYDROGENASE/REDUCTASE FAMILY 9C"/>
    <property type="match status" value="1"/>
</dbReference>
<evidence type="ECO:0000256" key="13">
    <source>
        <dbReference type="SAM" id="MobiDB-lite"/>
    </source>
</evidence>
<evidence type="ECO:0000259" key="14">
    <source>
        <dbReference type="PROSITE" id="PS50075"/>
    </source>
</evidence>
<reference evidence="16" key="1">
    <citation type="journal article" date="2019" name="Int. J. Syst. Evol. Microbiol.">
        <title>The Global Catalogue of Microorganisms (GCM) 10K type strain sequencing project: providing services to taxonomists for standard genome sequencing and annotation.</title>
        <authorList>
            <consortium name="The Broad Institute Genomics Platform"/>
            <consortium name="The Broad Institute Genome Sequencing Center for Infectious Disease"/>
            <person name="Wu L."/>
            <person name="Ma J."/>
        </authorList>
    </citation>
    <scope>NUCLEOTIDE SEQUENCE [LARGE SCALE GENOMIC DNA]</scope>
    <source>
        <strain evidence="16">JCM 17695</strain>
    </source>
</reference>
<gene>
    <name evidence="15" type="ORF">ACFQV2_17910</name>
</gene>
<dbReference type="InterPro" id="IPR002347">
    <property type="entry name" value="SDR_fam"/>
</dbReference>
<evidence type="ECO:0000256" key="7">
    <source>
        <dbReference type="ARBA" id="ARBA00013449"/>
    </source>
</evidence>
<comment type="caution">
    <text evidence="15">The sequence shown here is derived from an EMBL/GenBank/DDBJ whole genome shotgun (WGS) entry which is preliminary data.</text>
</comment>
<dbReference type="Gene3D" id="3.40.50.1820">
    <property type="entry name" value="alpha/beta hydrolase"/>
    <property type="match status" value="1"/>
</dbReference>
<dbReference type="EC" id="2.3.1.282" evidence="6"/>
<dbReference type="PANTHER" id="PTHR43313:SF1">
    <property type="entry name" value="3BETA-HYDROXYSTEROID DEHYDROGENASE DHS-16"/>
    <property type="match status" value="1"/>
</dbReference>
<dbReference type="Gene3D" id="3.30.559.30">
    <property type="entry name" value="Nonribosomal peptide synthetase, condensation domain"/>
    <property type="match status" value="1"/>
</dbReference>
<feature type="compositionally biased region" description="Basic residues" evidence="13">
    <location>
        <begin position="282"/>
        <end position="296"/>
    </location>
</feature>
<name>A0ABW2TMU7_9PSEU</name>
<evidence type="ECO:0000256" key="8">
    <source>
        <dbReference type="ARBA" id="ARBA00022679"/>
    </source>
</evidence>
<dbReference type="Gene3D" id="3.30.559.10">
    <property type="entry name" value="Chloramphenicol acetyltransferase-like domain"/>
    <property type="match status" value="1"/>
</dbReference>
<keyword evidence="9" id="KW-0012">Acyltransferase</keyword>
<comment type="catalytic activity">
    <reaction evidence="2">
        <text>2 a mycocerosyl-[mycocerosic acid synthase] + a phenolphthiocerol = a dimycocerosyl phenolphthiocerol + 2 holo-[mycocerosic acid synthase].</text>
        <dbReference type="EC" id="2.3.1.282"/>
    </reaction>
</comment>
<dbReference type="SUPFAM" id="SSF47336">
    <property type="entry name" value="ACP-like"/>
    <property type="match status" value="1"/>
</dbReference>
<evidence type="ECO:0000256" key="9">
    <source>
        <dbReference type="ARBA" id="ARBA00023315"/>
    </source>
</evidence>
<dbReference type="SUPFAM" id="SSF52777">
    <property type="entry name" value="CoA-dependent acyltransferases"/>
    <property type="match status" value="2"/>
</dbReference>
<evidence type="ECO:0000256" key="2">
    <source>
        <dbReference type="ARBA" id="ARBA00000625"/>
    </source>
</evidence>
<dbReference type="InterPro" id="IPR031641">
    <property type="entry name" value="PapA_C"/>
</dbReference>
<dbReference type="CDD" id="cd05374">
    <property type="entry name" value="17beta-HSD-like_SDR_c"/>
    <property type="match status" value="1"/>
</dbReference>
<dbReference type="Pfam" id="PF00106">
    <property type="entry name" value="adh_short"/>
    <property type="match status" value="1"/>
</dbReference>
<dbReference type="EMBL" id="JBHTEY010000004">
    <property type="protein sequence ID" value="MFC7615105.1"/>
    <property type="molecule type" value="Genomic_DNA"/>
</dbReference>
<evidence type="ECO:0000256" key="6">
    <source>
        <dbReference type="ARBA" id="ARBA00012866"/>
    </source>
</evidence>
<feature type="region of interest" description="Disordered" evidence="13">
    <location>
        <begin position="279"/>
        <end position="352"/>
    </location>
</feature>
<dbReference type="InterPro" id="IPR036291">
    <property type="entry name" value="NAD(P)-bd_dom_sf"/>
</dbReference>
<comment type="similarity">
    <text evidence="5">Belongs to the acyltransferase PapA5 family.</text>
</comment>
<evidence type="ECO:0000256" key="5">
    <source>
        <dbReference type="ARBA" id="ARBA00006558"/>
    </source>
</evidence>
<dbReference type="InterPro" id="IPR001031">
    <property type="entry name" value="Thioesterase"/>
</dbReference>
<dbReference type="Pfam" id="PF00550">
    <property type="entry name" value="PP-binding"/>
    <property type="match status" value="1"/>
</dbReference>
<evidence type="ECO:0000313" key="15">
    <source>
        <dbReference type="EMBL" id="MFC7615105.1"/>
    </source>
</evidence>
<dbReference type="Proteomes" id="UP001596512">
    <property type="component" value="Unassembled WGS sequence"/>
</dbReference>
<dbReference type="InterPro" id="IPR036736">
    <property type="entry name" value="ACP-like_sf"/>
</dbReference>
<dbReference type="SUPFAM" id="SSF53474">
    <property type="entry name" value="alpha/beta-Hydrolases"/>
    <property type="match status" value="1"/>
</dbReference>
<evidence type="ECO:0000256" key="12">
    <source>
        <dbReference type="ARBA" id="ARBA00033407"/>
    </source>
</evidence>
<dbReference type="PRINTS" id="PR00081">
    <property type="entry name" value="GDHRDH"/>
</dbReference>
<comment type="cofactor">
    <cofactor evidence="4">
        <name>pantetheine 4'-phosphate</name>
        <dbReference type="ChEBI" id="CHEBI:47942"/>
    </cofactor>
</comment>